<evidence type="ECO:0000256" key="7">
    <source>
        <dbReference type="SAM" id="MobiDB-lite"/>
    </source>
</evidence>
<feature type="region of interest" description="Disordered" evidence="7">
    <location>
        <begin position="29"/>
        <end position="51"/>
    </location>
</feature>
<dbReference type="InterPro" id="IPR000215">
    <property type="entry name" value="Serpin_fam"/>
</dbReference>
<feature type="compositionally biased region" description="Basic and acidic residues" evidence="7">
    <location>
        <begin position="30"/>
        <end position="43"/>
    </location>
</feature>
<keyword evidence="4" id="KW-0722">Serine protease inhibitor</keyword>
<dbReference type="GO" id="GO:0005615">
    <property type="term" value="C:extracellular space"/>
    <property type="evidence" value="ECO:0007669"/>
    <property type="project" value="InterPro"/>
</dbReference>
<evidence type="ECO:0000256" key="2">
    <source>
        <dbReference type="ARBA" id="ARBA00022690"/>
    </source>
</evidence>
<dbReference type="GO" id="GO:0004867">
    <property type="term" value="F:serine-type endopeptidase inhibitor activity"/>
    <property type="evidence" value="ECO:0007669"/>
    <property type="project" value="UniProtKB-KW"/>
</dbReference>
<dbReference type="PANTHER" id="PTHR11461:SF165">
    <property type="entry name" value="ALPHA-1-ANTITRYPSIN"/>
    <property type="match status" value="1"/>
</dbReference>
<dbReference type="AlphaFoldDB" id="A0A8D0HMB5"/>
<proteinExistence type="inferred from homology"/>
<evidence type="ECO:0000256" key="3">
    <source>
        <dbReference type="ARBA" id="ARBA00022729"/>
    </source>
</evidence>
<dbReference type="PROSITE" id="PS00284">
    <property type="entry name" value="SERPIN"/>
    <property type="match status" value="1"/>
</dbReference>
<reference evidence="10" key="1">
    <citation type="submission" date="2025-08" db="UniProtKB">
        <authorList>
            <consortium name="Ensembl"/>
        </authorList>
    </citation>
    <scope>IDENTIFICATION</scope>
</reference>
<protein>
    <recommendedName>
        <fullName evidence="9">Serpin domain-containing protein</fullName>
    </recommendedName>
</protein>
<keyword evidence="5" id="KW-0325">Glycoprotein</keyword>
<dbReference type="FunFam" id="2.10.310.10:FF:000001">
    <property type="entry name" value="Serpin family A member 1"/>
    <property type="match status" value="1"/>
</dbReference>
<dbReference type="Ensembl" id="ENSSPUT00000024487.1">
    <property type="protein sequence ID" value="ENSSPUP00000022967.1"/>
    <property type="gene ID" value="ENSSPUG00000017403.1"/>
</dbReference>
<dbReference type="InterPro" id="IPR042185">
    <property type="entry name" value="Serpin_sf_2"/>
</dbReference>
<evidence type="ECO:0000256" key="6">
    <source>
        <dbReference type="RuleBase" id="RU000411"/>
    </source>
</evidence>
<feature type="chain" id="PRO_5034641160" description="Serpin domain-containing protein" evidence="8">
    <location>
        <begin position="25"/>
        <end position="435"/>
    </location>
</feature>
<name>A0A8D0HMB5_SPHPU</name>
<evidence type="ECO:0000256" key="8">
    <source>
        <dbReference type="SAM" id="SignalP"/>
    </source>
</evidence>
<evidence type="ECO:0000313" key="10">
    <source>
        <dbReference type="Ensembl" id="ENSSPUP00000022967.1"/>
    </source>
</evidence>
<dbReference type="InterPro" id="IPR023795">
    <property type="entry name" value="Serpin_CS"/>
</dbReference>
<evidence type="ECO:0000256" key="5">
    <source>
        <dbReference type="ARBA" id="ARBA00023180"/>
    </source>
</evidence>
<dbReference type="Proteomes" id="UP000694392">
    <property type="component" value="Unplaced"/>
</dbReference>
<dbReference type="FunFam" id="3.30.497.10:FF:000001">
    <property type="entry name" value="Serine protease inhibitor"/>
    <property type="match status" value="1"/>
</dbReference>
<sequence length="435" mass="49577">IQRKMTPTLHLCLLLAWFCASVYSHHHPDHQHDHDDHKDKQETHAAPASKNMTCHKIAPSNANFAFRFYKQIAAEADAKNVFFSPVSISTAFAMLTLGAKSTTQSQIYEGLAFNLTEIEEQEIHEGFHHLIQMFSLSDSEILLNMGNALFIDEKLKLLPKFLDDIKSFYASEGFSSNFTDSAEAEKQINDYIKKKTKGEIVDLVKNLGPDTVMVLVNYILFKGKTSYWEHPFNYENTREEDFFVDGKTSVKVDMMYQESYYRSLNDKHLSCSVVELPYKGSAKALFILPDEGKMKQVEDALSTMEVFPKWKKSLRKRVLLNFERISLYIPRFSISGTYDIKEIFQRMGVTEVFTDQADLSGITGSPELKVSKAIHRAHLNVHENGTEAAATTVLEISLYSVPPVIKLNRPFLFFIVEETTHSVLFMGKVVNPTEN</sequence>
<keyword evidence="3 8" id="KW-0732">Signal</keyword>
<evidence type="ECO:0000259" key="9">
    <source>
        <dbReference type="SMART" id="SM00093"/>
    </source>
</evidence>
<dbReference type="GeneTree" id="ENSGT00940000164389"/>
<evidence type="ECO:0000256" key="4">
    <source>
        <dbReference type="ARBA" id="ARBA00022900"/>
    </source>
</evidence>
<keyword evidence="2" id="KW-0646">Protease inhibitor</keyword>
<reference evidence="10" key="2">
    <citation type="submission" date="2025-09" db="UniProtKB">
        <authorList>
            <consortium name="Ensembl"/>
        </authorList>
    </citation>
    <scope>IDENTIFICATION</scope>
</reference>
<dbReference type="SUPFAM" id="SSF56574">
    <property type="entry name" value="Serpins"/>
    <property type="match status" value="1"/>
</dbReference>
<dbReference type="FunFam" id="2.30.39.10:FF:000002">
    <property type="entry name" value="Serpin family D member 1"/>
    <property type="match status" value="1"/>
</dbReference>
<dbReference type="Gene3D" id="2.10.310.10">
    <property type="entry name" value="Serpins superfamily"/>
    <property type="match status" value="1"/>
</dbReference>
<dbReference type="CDD" id="cd19548">
    <property type="entry name" value="serpinA_A1AT-like"/>
    <property type="match status" value="1"/>
</dbReference>
<dbReference type="InterPro" id="IPR036186">
    <property type="entry name" value="Serpin_sf"/>
</dbReference>
<dbReference type="Gene3D" id="3.30.497.10">
    <property type="entry name" value="Antithrombin, subunit I, domain 2"/>
    <property type="match status" value="1"/>
</dbReference>
<evidence type="ECO:0000313" key="11">
    <source>
        <dbReference type="Proteomes" id="UP000694392"/>
    </source>
</evidence>
<feature type="signal peptide" evidence="8">
    <location>
        <begin position="1"/>
        <end position="24"/>
    </location>
</feature>
<dbReference type="PANTHER" id="PTHR11461">
    <property type="entry name" value="SERINE PROTEASE INHIBITOR, SERPIN"/>
    <property type="match status" value="1"/>
</dbReference>
<comment type="similarity">
    <text evidence="1 6">Belongs to the serpin family.</text>
</comment>
<evidence type="ECO:0000256" key="1">
    <source>
        <dbReference type="ARBA" id="ARBA00009500"/>
    </source>
</evidence>
<accession>A0A8D0HMB5</accession>
<dbReference type="SMART" id="SM00093">
    <property type="entry name" value="SERPIN"/>
    <property type="match status" value="1"/>
</dbReference>
<feature type="domain" description="Serpin" evidence="9">
    <location>
        <begin position="66"/>
        <end position="432"/>
    </location>
</feature>
<dbReference type="Gene3D" id="2.30.39.10">
    <property type="entry name" value="Alpha-1-antitrypsin, domain 1"/>
    <property type="match status" value="1"/>
</dbReference>
<dbReference type="Pfam" id="PF00079">
    <property type="entry name" value="Serpin"/>
    <property type="match status" value="1"/>
</dbReference>
<dbReference type="InterPro" id="IPR042178">
    <property type="entry name" value="Serpin_sf_1"/>
</dbReference>
<keyword evidence="11" id="KW-1185">Reference proteome</keyword>
<organism evidence="10 11">
    <name type="scientific">Sphenodon punctatus</name>
    <name type="common">Tuatara</name>
    <name type="synonym">Hatteria punctata</name>
    <dbReference type="NCBI Taxonomy" id="8508"/>
    <lineage>
        <taxon>Eukaryota</taxon>
        <taxon>Metazoa</taxon>
        <taxon>Chordata</taxon>
        <taxon>Craniata</taxon>
        <taxon>Vertebrata</taxon>
        <taxon>Euteleostomi</taxon>
        <taxon>Lepidosauria</taxon>
        <taxon>Sphenodontia</taxon>
        <taxon>Sphenodontidae</taxon>
        <taxon>Sphenodon</taxon>
    </lineage>
</organism>
<dbReference type="InterPro" id="IPR023796">
    <property type="entry name" value="Serpin_dom"/>
</dbReference>